<name>A0A4U1B6L8_9GAMM</name>
<comment type="function">
    <text evidence="16">Catalyzes the phosphorylation of pantothenate (Pan), the first step in CoA biosynthesis.</text>
</comment>
<evidence type="ECO:0000256" key="8">
    <source>
        <dbReference type="ARBA" id="ARBA00022679"/>
    </source>
</evidence>
<dbReference type="GO" id="GO:0004594">
    <property type="term" value="F:pantothenate kinase activity"/>
    <property type="evidence" value="ECO:0007669"/>
    <property type="project" value="UniProtKB-UniRule"/>
</dbReference>
<evidence type="ECO:0000256" key="15">
    <source>
        <dbReference type="ARBA" id="ARBA00040883"/>
    </source>
</evidence>
<dbReference type="PANTHER" id="PTHR34265">
    <property type="entry name" value="TYPE III PANTOTHENATE KINASE"/>
    <property type="match status" value="1"/>
</dbReference>
<dbReference type="GO" id="GO:0005737">
    <property type="term" value="C:cytoplasm"/>
    <property type="evidence" value="ECO:0007669"/>
    <property type="project" value="UniProtKB-SubCell"/>
</dbReference>
<keyword evidence="13 16" id="KW-0173">Coenzyme A biosynthesis</keyword>
<dbReference type="EC" id="2.7.1.33" evidence="6 16"/>
<dbReference type="Pfam" id="PF03309">
    <property type="entry name" value="Pan_kinase"/>
    <property type="match status" value="1"/>
</dbReference>
<dbReference type="Gene3D" id="3.30.420.40">
    <property type="match status" value="2"/>
</dbReference>
<evidence type="ECO:0000256" key="6">
    <source>
        <dbReference type="ARBA" id="ARBA00012102"/>
    </source>
</evidence>
<evidence type="ECO:0000256" key="16">
    <source>
        <dbReference type="HAMAP-Rule" id="MF_01274"/>
    </source>
</evidence>
<dbReference type="GO" id="GO:0005524">
    <property type="term" value="F:ATP binding"/>
    <property type="evidence" value="ECO:0007669"/>
    <property type="project" value="UniProtKB-UniRule"/>
</dbReference>
<keyword evidence="7 16" id="KW-0963">Cytoplasm</keyword>
<protein>
    <recommendedName>
        <fullName evidence="15 16">Type III pantothenate kinase</fullName>
        <ecNumber evidence="6 16">2.7.1.33</ecNumber>
    </recommendedName>
    <alternativeName>
        <fullName evidence="16">PanK-III</fullName>
    </alternativeName>
    <alternativeName>
        <fullName evidence="16">Pantothenic acid kinase</fullName>
    </alternativeName>
</protein>
<dbReference type="EMBL" id="SWDB01000020">
    <property type="protein sequence ID" value="TKB45492.1"/>
    <property type="molecule type" value="Genomic_DNA"/>
</dbReference>
<comment type="similarity">
    <text evidence="14 16">Belongs to the type III pantothenate kinase family.</text>
</comment>
<dbReference type="SUPFAM" id="SSF53067">
    <property type="entry name" value="Actin-like ATPase domain"/>
    <property type="match status" value="2"/>
</dbReference>
<dbReference type="OrthoDB" id="9781305at2"/>
<evidence type="ECO:0000256" key="10">
    <source>
        <dbReference type="ARBA" id="ARBA00022777"/>
    </source>
</evidence>
<feature type="binding site" evidence="16">
    <location>
        <position position="185"/>
    </location>
    <ligand>
        <name>substrate</name>
    </ligand>
</feature>
<dbReference type="UniPathway" id="UPA00241">
    <property type="reaction ID" value="UER00352"/>
</dbReference>
<evidence type="ECO:0000256" key="4">
    <source>
        <dbReference type="ARBA" id="ARBA00005225"/>
    </source>
</evidence>
<keyword evidence="10 16" id="KW-0418">Kinase</keyword>
<organism evidence="17 18">
    <name type="scientific">Thalassotalea mangrovi</name>
    <dbReference type="NCBI Taxonomy" id="2572245"/>
    <lineage>
        <taxon>Bacteria</taxon>
        <taxon>Pseudomonadati</taxon>
        <taxon>Pseudomonadota</taxon>
        <taxon>Gammaproteobacteria</taxon>
        <taxon>Alteromonadales</taxon>
        <taxon>Colwelliaceae</taxon>
        <taxon>Thalassotalea</taxon>
    </lineage>
</organism>
<comment type="pathway">
    <text evidence="4 16">Cofactor biosynthesis; coenzyme A biosynthesis; CoA from (R)-pantothenate: step 1/5.</text>
</comment>
<evidence type="ECO:0000256" key="13">
    <source>
        <dbReference type="ARBA" id="ARBA00022993"/>
    </source>
</evidence>
<gene>
    <name evidence="16" type="primary">coaX</name>
    <name evidence="17" type="ORF">E8M12_08730</name>
</gene>
<dbReference type="Proteomes" id="UP000307999">
    <property type="component" value="Unassembled WGS sequence"/>
</dbReference>
<evidence type="ECO:0000256" key="5">
    <source>
        <dbReference type="ARBA" id="ARBA00011738"/>
    </source>
</evidence>
<evidence type="ECO:0000256" key="3">
    <source>
        <dbReference type="ARBA" id="ARBA00004496"/>
    </source>
</evidence>
<evidence type="ECO:0000256" key="1">
    <source>
        <dbReference type="ARBA" id="ARBA00001206"/>
    </source>
</evidence>
<comment type="caution">
    <text evidence="17">The sequence shown here is derived from an EMBL/GenBank/DDBJ whole genome shotgun (WGS) entry which is preliminary data.</text>
</comment>
<dbReference type="GO" id="GO:0046872">
    <property type="term" value="F:metal ion binding"/>
    <property type="evidence" value="ECO:0007669"/>
    <property type="project" value="UniProtKB-KW"/>
</dbReference>
<feature type="active site" description="Proton acceptor" evidence="16">
    <location>
        <position position="109"/>
    </location>
</feature>
<keyword evidence="18" id="KW-1185">Reference proteome</keyword>
<sequence length="255" mass="27968">MWRGSQFKETKLIILVDVGNSRIKLCELNNEDINAPFNSTTADADAALRIISVSKPSQVLVSAVSDEQFCERLQQLCKSEQIIFRRLGTASCNTNIQIGYQRPEQLGVDRWMAVIGAQELFPNKNLLVVDAGTATTFDLLSADNRHLGGWITPGINMMISALYRNTTQVRGAITTPDSLSFADNTSDNVNHGCWSMTVGAIQFAKIQAQQLGVAVDLIVLTGGNGEALLPHITSDAYYEEKLIFIGMAKCIDLNR</sequence>
<feature type="binding site" evidence="16">
    <location>
        <position position="133"/>
    </location>
    <ligand>
        <name>ATP</name>
        <dbReference type="ChEBI" id="CHEBI:30616"/>
    </ligand>
</feature>
<keyword evidence="12 16" id="KW-0630">Potassium</keyword>
<evidence type="ECO:0000256" key="14">
    <source>
        <dbReference type="ARBA" id="ARBA00038036"/>
    </source>
</evidence>
<evidence type="ECO:0000256" key="2">
    <source>
        <dbReference type="ARBA" id="ARBA00001958"/>
    </source>
</evidence>
<evidence type="ECO:0000256" key="11">
    <source>
        <dbReference type="ARBA" id="ARBA00022840"/>
    </source>
</evidence>
<feature type="binding site" evidence="16">
    <location>
        <begin position="107"/>
        <end position="110"/>
    </location>
    <ligand>
        <name>substrate</name>
    </ligand>
</feature>
<evidence type="ECO:0000256" key="9">
    <source>
        <dbReference type="ARBA" id="ARBA00022741"/>
    </source>
</evidence>
<dbReference type="CDD" id="cd24015">
    <property type="entry name" value="ASKHA_NBD_PanK-III"/>
    <property type="match status" value="1"/>
</dbReference>
<feature type="binding site" evidence="16">
    <location>
        <position position="100"/>
    </location>
    <ligand>
        <name>substrate</name>
    </ligand>
</feature>
<dbReference type="PANTHER" id="PTHR34265:SF1">
    <property type="entry name" value="TYPE III PANTOTHENATE KINASE"/>
    <property type="match status" value="1"/>
</dbReference>
<dbReference type="InterPro" id="IPR043129">
    <property type="entry name" value="ATPase_NBD"/>
</dbReference>
<keyword evidence="8 16" id="KW-0808">Transferase</keyword>
<dbReference type="HAMAP" id="MF_01274">
    <property type="entry name" value="Pantothen_kinase_3"/>
    <property type="match status" value="1"/>
</dbReference>
<keyword evidence="11 16" id="KW-0067">ATP-binding</keyword>
<evidence type="ECO:0000256" key="12">
    <source>
        <dbReference type="ARBA" id="ARBA00022958"/>
    </source>
</evidence>
<evidence type="ECO:0000256" key="7">
    <source>
        <dbReference type="ARBA" id="ARBA00022490"/>
    </source>
</evidence>
<accession>A0A4U1B6L8</accession>
<comment type="subunit">
    <text evidence="5 16">Homodimer.</text>
</comment>
<comment type="cofactor">
    <cofactor evidence="2">
        <name>K(+)</name>
        <dbReference type="ChEBI" id="CHEBI:29103"/>
    </cofactor>
</comment>
<keyword evidence="16" id="KW-0479">Metal-binding</keyword>
<dbReference type="GO" id="GO:0015937">
    <property type="term" value="P:coenzyme A biosynthetic process"/>
    <property type="evidence" value="ECO:0007669"/>
    <property type="project" value="UniProtKB-UniRule"/>
</dbReference>
<evidence type="ECO:0000313" key="17">
    <source>
        <dbReference type="EMBL" id="TKB45492.1"/>
    </source>
</evidence>
<dbReference type="InterPro" id="IPR004619">
    <property type="entry name" value="Type_III_PanK"/>
</dbReference>
<feature type="binding site" evidence="16">
    <location>
        <begin position="17"/>
        <end position="24"/>
    </location>
    <ligand>
        <name>ATP</name>
        <dbReference type="ChEBI" id="CHEBI:30616"/>
    </ligand>
</feature>
<evidence type="ECO:0000313" key="18">
    <source>
        <dbReference type="Proteomes" id="UP000307999"/>
    </source>
</evidence>
<keyword evidence="9 16" id="KW-0547">Nucleotide-binding</keyword>
<comment type="subcellular location">
    <subcellularLocation>
        <location evidence="3 16">Cytoplasm</location>
    </subcellularLocation>
</comment>
<dbReference type="AlphaFoldDB" id="A0A4U1B6L8"/>
<feature type="binding site" evidence="16">
    <location>
        <position position="130"/>
    </location>
    <ligand>
        <name>K(+)</name>
        <dbReference type="ChEBI" id="CHEBI:29103"/>
    </ligand>
</feature>
<reference evidence="17 18" key="1">
    <citation type="submission" date="2019-04" db="EMBL/GenBank/DDBJ databases">
        <title>Thalassotalea guangxiensis sp. nov., isolated from sediment of the coastal wetland.</title>
        <authorList>
            <person name="Zheng S."/>
            <person name="Zhang D."/>
        </authorList>
    </citation>
    <scope>NUCLEOTIDE SEQUENCE [LARGE SCALE GENOMIC DNA]</scope>
    <source>
        <strain evidence="17 18">ZS-4</strain>
    </source>
</reference>
<proteinExistence type="inferred from homology"/>
<dbReference type="NCBIfam" id="TIGR00671">
    <property type="entry name" value="baf"/>
    <property type="match status" value="1"/>
</dbReference>
<comment type="cofactor">
    <cofactor evidence="16">
        <name>NH4(+)</name>
        <dbReference type="ChEBI" id="CHEBI:28938"/>
    </cofactor>
    <cofactor evidence="16">
        <name>K(+)</name>
        <dbReference type="ChEBI" id="CHEBI:29103"/>
    </cofactor>
    <text evidence="16">A monovalent cation. Ammonium or potassium.</text>
</comment>
<comment type="catalytic activity">
    <reaction evidence="1 16">
        <text>(R)-pantothenate + ATP = (R)-4'-phosphopantothenate + ADP + H(+)</text>
        <dbReference type="Rhea" id="RHEA:16373"/>
        <dbReference type="ChEBI" id="CHEBI:10986"/>
        <dbReference type="ChEBI" id="CHEBI:15378"/>
        <dbReference type="ChEBI" id="CHEBI:29032"/>
        <dbReference type="ChEBI" id="CHEBI:30616"/>
        <dbReference type="ChEBI" id="CHEBI:456216"/>
        <dbReference type="EC" id="2.7.1.33"/>
    </reaction>
</comment>